<accession>A0A7S4N231</accession>
<organism evidence="1">
    <name type="scientific">Guillardia theta</name>
    <name type="common">Cryptophyte</name>
    <name type="synonym">Cryptomonas phi</name>
    <dbReference type="NCBI Taxonomy" id="55529"/>
    <lineage>
        <taxon>Eukaryota</taxon>
        <taxon>Cryptophyceae</taxon>
        <taxon>Pyrenomonadales</taxon>
        <taxon>Geminigeraceae</taxon>
        <taxon>Guillardia</taxon>
    </lineage>
</organism>
<name>A0A7S4N231_GUITH</name>
<reference evidence="1" key="1">
    <citation type="submission" date="2021-01" db="EMBL/GenBank/DDBJ databases">
        <authorList>
            <person name="Corre E."/>
            <person name="Pelletier E."/>
            <person name="Niang G."/>
            <person name="Scheremetjew M."/>
            <person name="Finn R."/>
            <person name="Kale V."/>
            <person name="Holt S."/>
            <person name="Cochrane G."/>
            <person name="Meng A."/>
            <person name="Brown T."/>
            <person name="Cohen L."/>
        </authorList>
    </citation>
    <scope>NUCLEOTIDE SEQUENCE</scope>
    <source>
        <strain evidence="1">CCMP 2712</strain>
    </source>
</reference>
<dbReference type="AlphaFoldDB" id="A0A7S4N231"/>
<sequence length="754" mass="83611">MVQMGGFFVLTRDGNVWCCEFETSNVREGKRARSELERAGKPGGIAMGADSCMAGRRGRAMCIGSSAVGSSFLCFTSCQDLLVLGWRGGGVDTSVWMFPQQLRLTSQRASSMSRTMIQEVEASAAQAVILRDISEIREDDLLPTKNSFRLAGLLFDRLFGCTTSPVLLTQGRSTLGFYLLELESSSSYRRVEELKADRPSAFIAGVSLSPDSLSSRKRQIADSVLFITETGIESSLYHQDRHSNRMSKVDFQNLPLIESFSTSGSEVFLLSVGVVVRFQLSTDEHGGVKCEAKQTFKLAVKVVDLHVHRDNSQDDGMKIHVATSKGCIIQLDEGYQAKEDVREEGHGERHANSIKSSLEMISQIDRRRKQLKGEIEALDSSIFNLNKYCKRALNEKKEVPSDCVLRSEFCEDTKGWNSISVSFQPSLQDDSDTSSGAHFIIGDFNSLFPAEDSIFFSSSVSQTEGVHETIQAHPDLGVWSLSFGSIHLSSYRVLPLVKAKSEGDRERISTSVALPSSAMFKAQASPTSKGSRRNTLAYLPDRKQPPFLSTTKLSTPSLNQVKLKCQWHTSSLHAAYLDLALSTLGKKISAEGPHHMFGCIRLTRKVREKCIVMECDNVKGQVLGESCRPAERDPHVVTAATFAWARSCWLHRVLAASQREDEGRGAEGASLSLSELNNWRDFAIKKLVSIRKLRTDWDLMGMMSGESRSEMKGPRPTLTTVRKELSEIIETYLEIRSAPDFSLVALECSSRKPR</sequence>
<protein>
    <submittedName>
        <fullName evidence="1">Uncharacterized protein</fullName>
    </submittedName>
</protein>
<proteinExistence type="predicted"/>
<dbReference type="EMBL" id="HBKN01006312">
    <property type="protein sequence ID" value="CAE2260944.1"/>
    <property type="molecule type" value="Transcribed_RNA"/>
</dbReference>
<gene>
    <name evidence="1" type="ORF">GTHE00462_LOCUS5032</name>
</gene>
<evidence type="ECO:0000313" key="1">
    <source>
        <dbReference type="EMBL" id="CAE2260944.1"/>
    </source>
</evidence>